<dbReference type="Pfam" id="PF00881">
    <property type="entry name" value="Nitroreductase"/>
    <property type="match status" value="1"/>
</dbReference>
<dbReference type="SUPFAM" id="SSF55469">
    <property type="entry name" value="FMN-dependent nitroreductase-like"/>
    <property type="match status" value="1"/>
</dbReference>
<keyword evidence="3" id="KW-1185">Reference proteome</keyword>
<reference evidence="3" key="1">
    <citation type="journal article" date="2019" name="Int. J. Syst. Evol. Microbiol.">
        <title>The Global Catalogue of Microorganisms (GCM) 10K type strain sequencing project: providing services to taxonomists for standard genome sequencing and annotation.</title>
        <authorList>
            <consortium name="The Broad Institute Genomics Platform"/>
            <consortium name="The Broad Institute Genome Sequencing Center for Infectious Disease"/>
            <person name="Wu L."/>
            <person name="Ma J."/>
        </authorList>
    </citation>
    <scope>NUCLEOTIDE SEQUENCE [LARGE SCALE GENOMIC DNA]</scope>
    <source>
        <strain evidence="3">GH52</strain>
    </source>
</reference>
<evidence type="ECO:0000313" key="3">
    <source>
        <dbReference type="Proteomes" id="UP001597362"/>
    </source>
</evidence>
<sequence length="205" mass="23475">MTEAILSKQDHLTAIENRRSHYAISNEQVISDERLQQIVTHAVKHTPSSFNSQSGRVVVLLGEQHSKLWEITTETLRKIVPADNFDATQQKMNGFAAGYGTILFFEDQAVIENLQEQFSLYKDNFPIWSLQSSGMLQHVIWTALDSEGYGASLQHYNPLIDDEVKQQWNLSNSWKLLAQMPFGKKLTTPGEKQFQPIEERLKIIK</sequence>
<dbReference type="EMBL" id="JBHUHO010000010">
    <property type="protein sequence ID" value="MFD2114871.1"/>
    <property type="molecule type" value="Genomic_DNA"/>
</dbReference>
<dbReference type="PANTHER" id="PTHR43035:SF1">
    <property type="entry name" value="FATTY ACID REPRESSION MUTANT PROTEIN 2-RELATED"/>
    <property type="match status" value="1"/>
</dbReference>
<organism evidence="2 3">
    <name type="scientific">Paenibacillus yanchengensis</name>
    <dbReference type="NCBI Taxonomy" id="2035833"/>
    <lineage>
        <taxon>Bacteria</taxon>
        <taxon>Bacillati</taxon>
        <taxon>Bacillota</taxon>
        <taxon>Bacilli</taxon>
        <taxon>Bacillales</taxon>
        <taxon>Paenibacillaceae</taxon>
        <taxon>Paenibacillus</taxon>
    </lineage>
</organism>
<dbReference type="InterPro" id="IPR029479">
    <property type="entry name" value="Nitroreductase"/>
</dbReference>
<evidence type="ECO:0000259" key="1">
    <source>
        <dbReference type="Pfam" id="PF00881"/>
    </source>
</evidence>
<dbReference type="Proteomes" id="UP001597362">
    <property type="component" value="Unassembled WGS sequence"/>
</dbReference>
<proteinExistence type="predicted"/>
<dbReference type="RefSeq" id="WP_377769895.1">
    <property type="nucleotide sequence ID" value="NZ_JBHUHO010000010.1"/>
</dbReference>
<comment type="caution">
    <text evidence="2">The sequence shown here is derived from an EMBL/GenBank/DDBJ whole genome shotgun (WGS) entry which is preliminary data.</text>
</comment>
<feature type="domain" description="Nitroreductase" evidence="1">
    <location>
        <begin position="15"/>
        <end position="184"/>
    </location>
</feature>
<accession>A0ABW4YGK6</accession>
<protein>
    <submittedName>
        <fullName evidence="2">Nitroreductase family protein</fullName>
    </submittedName>
</protein>
<name>A0ABW4YGK6_9BACL</name>
<dbReference type="Gene3D" id="3.40.109.10">
    <property type="entry name" value="NADH Oxidase"/>
    <property type="match status" value="1"/>
</dbReference>
<dbReference type="InterPro" id="IPR033877">
    <property type="entry name" value="Frm2/Hbn1"/>
</dbReference>
<dbReference type="CDD" id="cd02140">
    <property type="entry name" value="Frm2-like"/>
    <property type="match status" value="1"/>
</dbReference>
<dbReference type="InterPro" id="IPR000415">
    <property type="entry name" value="Nitroreductase-like"/>
</dbReference>
<dbReference type="PANTHER" id="PTHR43035">
    <property type="entry name" value="FATTY ACID REPRESSION MUTANT PROTEIN 2-RELATED"/>
    <property type="match status" value="1"/>
</dbReference>
<evidence type="ECO:0000313" key="2">
    <source>
        <dbReference type="EMBL" id="MFD2114871.1"/>
    </source>
</evidence>
<gene>
    <name evidence="2" type="ORF">ACFSJH_03835</name>
</gene>